<dbReference type="AlphaFoldDB" id="A0A2I0AVJ9"/>
<gene>
    <name evidence="2" type="ORF">AXF42_Ash018042</name>
</gene>
<sequence length="113" mass="12707">MHRQRRSQLIDENPAAALPIIANGKDDDEGIDAKNYRTKSTGSVEKDAMEEDSRRKICHSLSRHTNGCYTDTKRPNGSGGLVESHLRGTFKTSHPVAQGWLLLVYLGRIYMHE</sequence>
<proteinExistence type="predicted"/>
<keyword evidence="3" id="KW-1185">Reference proteome</keyword>
<accession>A0A2I0AVJ9</accession>
<dbReference type="EMBL" id="KZ451947">
    <property type="protein sequence ID" value="PKA59575.1"/>
    <property type="molecule type" value="Genomic_DNA"/>
</dbReference>
<feature type="region of interest" description="Disordered" evidence="1">
    <location>
        <begin position="23"/>
        <end position="53"/>
    </location>
</feature>
<organism evidence="2 3">
    <name type="scientific">Apostasia shenzhenica</name>
    <dbReference type="NCBI Taxonomy" id="1088818"/>
    <lineage>
        <taxon>Eukaryota</taxon>
        <taxon>Viridiplantae</taxon>
        <taxon>Streptophyta</taxon>
        <taxon>Embryophyta</taxon>
        <taxon>Tracheophyta</taxon>
        <taxon>Spermatophyta</taxon>
        <taxon>Magnoliopsida</taxon>
        <taxon>Liliopsida</taxon>
        <taxon>Asparagales</taxon>
        <taxon>Orchidaceae</taxon>
        <taxon>Apostasioideae</taxon>
        <taxon>Apostasia</taxon>
    </lineage>
</organism>
<dbReference type="Proteomes" id="UP000236161">
    <property type="component" value="Unassembled WGS sequence"/>
</dbReference>
<evidence type="ECO:0000313" key="3">
    <source>
        <dbReference type="Proteomes" id="UP000236161"/>
    </source>
</evidence>
<protein>
    <submittedName>
        <fullName evidence="2">Uncharacterized protein</fullName>
    </submittedName>
</protein>
<feature type="compositionally biased region" description="Basic and acidic residues" evidence="1">
    <location>
        <begin position="44"/>
        <end position="53"/>
    </location>
</feature>
<reference evidence="2 3" key="1">
    <citation type="journal article" date="2017" name="Nature">
        <title>The Apostasia genome and the evolution of orchids.</title>
        <authorList>
            <person name="Zhang G.Q."/>
            <person name="Liu K.W."/>
            <person name="Li Z."/>
            <person name="Lohaus R."/>
            <person name="Hsiao Y.Y."/>
            <person name="Niu S.C."/>
            <person name="Wang J.Y."/>
            <person name="Lin Y.C."/>
            <person name="Xu Q."/>
            <person name="Chen L.J."/>
            <person name="Yoshida K."/>
            <person name="Fujiwara S."/>
            <person name="Wang Z.W."/>
            <person name="Zhang Y.Q."/>
            <person name="Mitsuda N."/>
            <person name="Wang M."/>
            <person name="Liu G.H."/>
            <person name="Pecoraro L."/>
            <person name="Huang H.X."/>
            <person name="Xiao X.J."/>
            <person name="Lin M."/>
            <person name="Wu X.Y."/>
            <person name="Wu W.L."/>
            <person name="Chen Y.Y."/>
            <person name="Chang S.B."/>
            <person name="Sakamoto S."/>
            <person name="Ohme-Takagi M."/>
            <person name="Yagi M."/>
            <person name="Zeng S.J."/>
            <person name="Shen C.Y."/>
            <person name="Yeh C.M."/>
            <person name="Luo Y.B."/>
            <person name="Tsai W.C."/>
            <person name="Van de Peer Y."/>
            <person name="Liu Z.J."/>
        </authorList>
    </citation>
    <scope>NUCLEOTIDE SEQUENCE [LARGE SCALE GENOMIC DNA]</scope>
    <source>
        <strain evidence="3">cv. Shenzhen</strain>
        <tissue evidence="2">Stem</tissue>
    </source>
</reference>
<evidence type="ECO:0000256" key="1">
    <source>
        <dbReference type="SAM" id="MobiDB-lite"/>
    </source>
</evidence>
<name>A0A2I0AVJ9_9ASPA</name>
<evidence type="ECO:0000313" key="2">
    <source>
        <dbReference type="EMBL" id="PKA59575.1"/>
    </source>
</evidence>